<evidence type="ECO:0000313" key="3">
    <source>
        <dbReference type="Proteomes" id="UP000789803"/>
    </source>
</evidence>
<comment type="caution">
    <text evidence="2">The sequence shown here is derived from an EMBL/GenBank/DDBJ whole genome shotgun (WGS) entry which is preliminary data.</text>
</comment>
<evidence type="ECO:0000313" key="2">
    <source>
        <dbReference type="EMBL" id="CAD7287518.1"/>
    </source>
</evidence>
<keyword evidence="1" id="KW-1133">Transmembrane helix</keyword>
<dbReference type="EMBL" id="CAJHOF010000003">
    <property type="protein sequence ID" value="CAD7287518.1"/>
    <property type="molecule type" value="Genomic_DNA"/>
</dbReference>
<keyword evidence="3" id="KW-1185">Reference proteome</keyword>
<evidence type="ECO:0000256" key="1">
    <source>
        <dbReference type="SAM" id="Phobius"/>
    </source>
</evidence>
<protein>
    <submittedName>
        <fullName evidence="2">Uncharacterized protein</fullName>
    </submittedName>
</protein>
<proteinExistence type="predicted"/>
<dbReference type="Proteomes" id="UP000789803">
    <property type="component" value="Unassembled WGS sequence"/>
</dbReference>
<organism evidence="2 3">
    <name type="scientific">Campylobacter majalis</name>
    <dbReference type="NCBI Taxonomy" id="2790656"/>
    <lineage>
        <taxon>Bacteria</taxon>
        <taxon>Pseudomonadati</taxon>
        <taxon>Campylobacterota</taxon>
        <taxon>Epsilonproteobacteria</taxon>
        <taxon>Campylobacterales</taxon>
        <taxon>Campylobacteraceae</taxon>
        <taxon>Campylobacter</taxon>
    </lineage>
</organism>
<reference evidence="2 3" key="1">
    <citation type="submission" date="2020-11" db="EMBL/GenBank/DDBJ databases">
        <authorList>
            <person name="Peeters C."/>
        </authorList>
    </citation>
    <scope>NUCLEOTIDE SEQUENCE [LARGE SCALE GENOMIC DNA]</scope>
    <source>
        <strain evidence="2 3">LMG 7974</strain>
    </source>
</reference>
<feature type="transmembrane region" description="Helical" evidence="1">
    <location>
        <begin position="7"/>
        <end position="25"/>
    </location>
</feature>
<accession>A0ABN7K4Q5</accession>
<name>A0ABN7K4Q5_9BACT</name>
<keyword evidence="1" id="KW-0472">Membrane</keyword>
<keyword evidence="1" id="KW-0812">Transmembrane</keyword>
<sequence length="33" mass="3506">MSAILEKVIVLLIIAAGIICAWSVLTPNHLFVG</sequence>
<gene>
    <name evidence="2" type="ORF">LMG7974_00397</name>
</gene>